<dbReference type="AlphaFoldDB" id="A0A3N1Y755"/>
<keyword evidence="5 10" id="KW-0808">Transferase</keyword>
<keyword evidence="15" id="KW-1185">Reference proteome</keyword>
<dbReference type="InterPro" id="IPR022635">
    <property type="entry name" value="DNA_polIII_beta_C"/>
</dbReference>
<evidence type="ECO:0000256" key="10">
    <source>
        <dbReference type="PIRNR" id="PIRNR000804"/>
    </source>
</evidence>
<evidence type="ECO:0000256" key="3">
    <source>
        <dbReference type="ARBA" id="ARBA00021035"/>
    </source>
</evidence>
<evidence type="ECO:0000259" key="11">
    <source>
        <dbReference type="Pfam" id="PF00712"/>
    </source>
</evidence>
<feature type="domain" description="DNA polymerase III beta sliding clamp C-terminal" evidence="13">
    <location>
        <begin position="247"/>
        <end position="366"/>
    </location>
</feature>
<comment type="subcellular location">
    <subcellularLocation>
        <location evidence="1 10">Cytoplasm</location>
    </subcellularLocation>
</comment>
<dbReference type="GO" id="GO:0008408">
    <property type="term" value="F:3'-5' exonuclease activity"/>
    <property type="evidence" value="ECO:0007669"/>
    <property type="project" value="InterPro"/>
</dbReference>
<dbReference type="PANTHER" id="PTHR30478:SF0">
    <property type="entry name" value="BETA SLIDING CLAMP"/>
    <property type="match status" value="1"/>
</dbReference>
<keyword evidence="8 10" id="KW-0239">DNA-directed DNA polymerase</keyword>
<accession>A0A3N1Y755</accession>
<feature type="domain" description="DNA polymerase III beta sliding clamp N-terminal" evidence="11">
    <location>
        <begin position="1"/>
        <end position="117"/>
    </location>
</feature>
<dbReference type="GO" id="GO:0006271">
    <property type="term" value="P:DNA strand elongation involved in DNA replication"/>
    <property type="evidence" value="ECO:0007669"/>
    <property type="project" value="TreeGrafter"/>
</dbReference>
<dbReference type="PANTHER" id="PTHR30478">
    <property type="entry name" value="DNA POLYMERASE III SUBUNIT BETA"/>
    <property type="match status" value="1"/>
</dbReference>
<reference evidence="14 15" key="1">
    <citation type="submission" date="2018-11" db="EMBL/GenBank/DDBJ databases">
        <title>Genomic Encyclopedia of Type Strains, Phase IV (KMG-IV): sequencing the most valuable type-strain genomes for metagenomic binning, comparative biology and taxonomic classification.</title>
        <authorList>
            <person name="Goeker M."/>
        </authorList>
    </citation>
    <scope>NUCLEOTIDE SEQUENCE [LARGE SCALE GENOMIC DNA]</scope>
    <source>
        <strain evidence="14 15">DSM 100275</strain>
    </source>
</reference>
<evidence type="ECO:0000256" key="8">
    <source>
        <dbReference type="ARBA" id="ARBA00022932"/>
    </source>
</evidence>
<dbReference type="GO" id="GO:0009360">
    <property type="term" value="C:DNA polymerase III complex"/>
    <property type="evidence" value="ECO:0007669"/>
    <property type="project" value="InterPro"/>
</dbReference>
<dbReference type="SMART" id="SM00480">
    <property type="entry name" value="POL3Bc"/>
    <property type="match status" value="1"/>
</dbReference>
<sequence>MKIEVVRDTLLRPAQRLSAVVERRQTQPILGHLLCRAEGERLTLVGTDLELEMMAEVAVHTEVPGEVTVPARKLHEICRSLPEGAVMRLEAADGRVVVRAGRSRFVLVSLPPEEFPRFEAGATVRSLELERATLRQLIERTQFAMAHQDVRYYLNGLLLELRPGAVRAVATDGHRLALAERPAETGVEEQMQVIVPRKGVTELARILGEGEDGTVRLGLGSTHLELEEPGLRLACRLIDGRFPDYERVLPAGGERLLEADREALREALLRASILSSEKFRGVRFRMGDGVLRMEAQNPEQEQAEEELEVAYEGDPLEIGFNAAYILDALNALPGERVRMHFTDANSSALIVPVGGEDSRYVVMPMRL</sequence>
<organism evidence="14 15">
    <name type="scientific">Inmirania thermothiophila</name>
    <dbReference type="NCBI Taxonomy" id="1750597"/>
    <lineage>
        <taxon>Bacteria</taxon>
        <taxon>Pseudomonadati</taxon>
        <taxon>Pseudomonadota</taxon>
        <taxon>Gammaproteobacteria</taxon>
        <taxon>Chromatiales</taxon>
        <taxon>Ectothiorhodospiraceae</taxon>
        <taxon>Inmirania</taxon>
    </lineage>
</organism>
<dbReference type="EMBL" id="RJVI01000001">
    <property type="protein sequence ID" value="ROR34358.1"/>
    <property type="molecule type" value="Genomic_DNA"/>
</dbReference>
<keyword evidence="4 10" id="KW-0963">Cytoplasm</keyword>
<keyword evidence="6 10" id="KW-0548">Nucleotidyltransferase</keyword>
<comment type="subunit">
    <text evidence="10">Forms a ring-shaped head-to-tail homodimer around DNA.</text>
</comment>
<gene>
    <name evidence="14" type="ORF">EDC57_0254</name>
</gene>
<evidence type="ECO:0000256" key="5">
    <source>
        <dbReference type="ARBA" id="ARBA00022679"/>
    </source>
</evidence>
<dbReference type="OrthoDB" id="8421503at2"/>
<proteinExistence type="inferred from homology"/>
<evidence type="ECO:0000256" key="7">
    <source>
        <dbReference type="ARBA" id="ARBA00022705"/>
    </source>
</evidence>
<evidence type="ECO:0000313" key="15">
    <source>
        <dbReference type="Proteomes" id="UP000276634"/>
    </source>
</evidence>
<dbReference type="InterPro" id="IPR001001">
    <property type="entry name" value="DNA_polIII_beta"/>
</dbReference>
<dbReference type="Pfam" id="PF02767">
    <property type="entry name" value="DNA_pol3_beta_2"/>
    <property type="match status" value="1"/>
</dbReference>
<dbReference type="Proteomes" id="UP000276634">
    <property type="component" value="Unassembled WGS sequence"/>
</dbReference>
<dbReference type="InterPro" id="IPR022637">
    <property type="entry name" value="DNA_polIII_beta_cen"/>
</dbReference>
<dbReference type="NCBIfam" id="TIGR00663">
    <property type="entry name" value="dnan"/>
    <property type="match status" value="1"/>
</dbReference>
<evidence type="ECO:0000256" key="4">
    <source>
        <dbReference type="ARBA" id="ARBA00022490"/>
    </source>
</evidence>
<dbReference type="GO" id="GO:0003887">
    <property type="term" value="F:DNA-directed DNA polymerase activity"/>
    <property type="evidence" value="ECO:0007669"/>
    <property type="project" value="UniProtKB-UniRule"/>
</dbReference>
<dbReference type="InterPro" id="IPR022634">
    <property type="entry name" value="DNA_polIII_beta_N"/>
</dbReference>
<dbReference type="Pfam" id="PF02768">
    <property type="entry name" value="DNA_pol3_beta_3"/>
    <property type="match status" value="1"/>
</dbReference>
<keyword evidence="9" id="KW-0238">DNA-binding</keyword>
<comment type="function">
    <text evidence="10">Confers DNA tethering and processivity to DNA polymerases and other proteins. Acts as a clamp, forming a ring around DNA (a reaction catalyzed by the clamp-loading complex) which diffuses in an ATP-independent manner freely and bidirectionally along dsDNA. Initially characterized for its ability to contact the catalytic subunit of DNA polymerase III (Pol III), a complex, multichain enzyme responsible for most of the replicative synthesis in bacteria; Pol III exhibits 3'-5' exonuclease proofreading activity. The beta chain is required for initiation of replication as well as for processivity of DNA replication.</text>
</comment>
<dbReference type="Pfam" id="PF00712">
    <property type="entry name" value="DNA_pol3_beta"/>
    <property type="match status" value="1"/>
</dbReference>
<dbReference type="CDD" id="cd00140">
    <property type="entry name" value="beta_clamp"/>
    <property type="match status" value="1"/>
</dbReference>
<comment type="caution">
    <text evidence="14">The sequence shown here is derived from an EMBL/GenBank/DDBJ whole genome shotgun (WGS) entry which is preliminary data.</text>
</comment>
<comment type="similarity">
    <text evidence="2 10">Belongs to the beta sliding clamp family.</text>
</comment>
<evidence type="ECO:0000256" key="9">
    <source>
        <dbReference type="ARBA" id="ARBA00023125"/>
    </source>
</evidence>
<dbReference type="Gene3D" id="3.10.150.10">
    <property type="entry name" value="DNA Polymerase III, subunit A, domain 2"/>
    <property type="match status" value="1"/>
</dbReference>
<name>A0A3N1Y755_9GAMM</name>
<keyword evidence="7 10" id="KW-0235">DNA replication</keyword>
<dbReference type="PIRSF" id="PIRSF000804">
    <property type="entry name" value="DNA_pol_III_b"/>
    <property type="match status" value="1"/>
</dbReference>
<feature type="domain" description="DNA polymerase III beta sliding clamp central" evidence="12">
    <location>
        <begin position="129"/>
        <end position="244"/>
    </location>
</feature>
<dbReference type="SUPFAM" id="SSF55979">
    <property type="entry name" value="DNA clamp"/>
    <property type="match status" value="3"/>
</dbReference>
<dbReference type="InterPro" id="IPR046938">
    <property type="entry name" value="DNA_clamp_sf"/>
</dbReference>
<evidence type="ECO:0000256" key="1">
    <source>
        <dbReference type="ARBA" id="ARBA00004496"/>
    </source>
</evidence>
<evidence type="ECO:0000313" key="14">
    <source>
        <dbReference type="EMBL" id="ROR34358.1"/>
    </source>
</evidence>
<protein>
    <recommendedName>
        <fullName evidence="3 10">Beta sliding clamp</fullName>
    </recommendedName>
</protein>
<evidence type="ECO:0000259" key="12">
    <source>
        <dbReference type="Pfam" id="PF02767"/>
    </source>
</evidence>
<evidence type="ECO:0000256" key="6">
    <source>
        <dbReference type="ARBA" id="ARBA00022695"/>
    </source>
</evidence>
<evidence type="ECO:0000259" key="13">
    <source>
        <dbReference type="Pfam" id="PF02768"/>
    </source>
</evidence>
<dbReference type="RefSeq" id="WP_123399457.1">
    <property type="nucleotide sequence ID" value="NZ_RJVI01000001.1"/>
</dbReference>
<evidence type="ECO:0000256" key="2">
    <source>
        <dbReference type="ARBA" id="ARBA00010752"/>
    </source>
</evidence>
<dbReference type="GO" id="GO:0003677">
    <property type="term" value="F:DNA binding"/>
    <property type="evidence" value="ECO:0007669"/>
    <property type="project" value="UniProtKB-UniRule"/>
</dbReference>
<dbReference type="Gene3D" id="3.70.10.10">
    <property type="match status" value="1"/>
</dbReference>
<dbReference type="GO" id="GO:0005737">
    <property type="term" value="C:cytoplasm"/>
    <property type="evidence" value="ECO:0007669"/>
    <property type="project" value="UniProtKB-SubCell"/>
</dbReference>